<dbReference type="Pfam" id="PF26110">
    <property type="entry name" value="GAPS4b_N"/>
    <property type="match status" value="1"/>
</dbReference>
<gene>
    <name evidence="2" type="ORF">SAMN04488008_109100</name>
</gene>
<dbReference type="InterPro" id="IPR058955">
    <property type="entry name" value="GAPS4b_N"/>
</dbReference>
<dbReference type="STRING" id="228957.SAMN04488008_109100"/>
<name>A0A1H7VP45_9FLAO</name>
<reference evidence="3" key="1">
    <citation type="submission" date="2016-10" db="EMBL/GenBank/DDBJ databases">
        <authorList>
            <person name="Varghese N."/>
            <person name="Submissions S."/>
        </authorList>
    </citation>
    <scope>NUCLEOTIDE SEQUENCE [LARGE SCALE GENOMIC DNA]</scope>
    <source>
        <strain evidence="3">DSM 16471</strain>
    </source>
</reference>
<accession>A0A1H7VP45</accession>
<dbReference type="OrthoDB" id="2680312at2"/>
<dbReference type="AlphaFoldDB" id="A0A1H7VP45"/>
<keyword evidence="3" id="KW-1185">Reference proteome</keyword>
<dbReference type="Proteomes" id="UP000198990">
    <property type="component" value="Unassembled WGS sequence"/>
</dbReference>
<evidence type="ECO:0000259" key="1">
    <source>
        <dbReference type="Pfam" id="PF26110"/>
    </source>
</evidence>
<dbReference type="RefSeq" id="WP_091626551.1">
    <property type="nucleotide sequence ID" value="NZ_FNZN01000009.1"/>
</dbReference>
<dbReference type="EMBL" id="FNZN01000009">
    <property type="protein sequence ID" value="SEM10940.1"/>
    <property type="molecule type" value="Genomic_DNA"/>
</dbReference>
<proteinExistence type="predicted"/>
<sequence>MAVEKEQIKEVLPIGDQLRAMISQSFLTGKQLRDLLSSKGVFIDENDKNKSVPLLMNTILSPKEFLQLVENQQTKEEKFKVNTLTLPCKTDKPLLDIIPSNFSINKIIKENIVYKPNYKVKANPQFTYTGKDKKGIQLEYEIERENRTKDWVNTKTTHKALITIEKKANNEISLVLTKSYTSKETNEINEMVLRNLKDHFKNANIVKEEVDFVRILFRDFTNQNRIQFLYSFTSPALSRHLEFIEITDLNVHIDPNVDAPQEIKEFISGIEKLKINGKELQEHIFITKNDYHEKIIFSSISLKYKFNFNGIEGNCIIEYSFPAYLFKQSTNAEFQFDISINVNRKVKEFANVNELHKNISKIIENQKLEQFEKYKKLVE</sequence>
<organism evidence="2 3">
    <name type="scientific">Maribacter orientalis</name>
    <dbReference type="NCBI Taxonomy" id="228957"/>
    <lineage>
        <taxon>Bacteria</taxon>
        <taxon>Pseudomonadati</taxon>
        <taxon>Bacteroidota</taxon>
        <taxon>Flavobacteriia</taxon>
        <taxon>Flavobacteriales</taxon>
        <taxon>Flavobacteriaceae</taxon>
        <taxon>Maribacter</taxon>
    </lineage>
</organism>
<protein>
    <recommendedName>
        <fullName evidence="1">GAPS4b N-terminal domain-containing protein</fullName>
    </recommendedName>
</protein>
<evidence type="ECO:0000313" key="2">
    <source>
        <dbReference type="EMBL" id="SEM10940.1"/>
    </source>
</evidence>
<evidence type="ECO:0000313" key="3">
    <source>
        <dbReference type="Proteomes" id="UP000198990"/>
    </source>
</evidence>
<feature type="domain" description="GAPS4b N-terminal" evidence="1">
    <location>
        <begin position="16"/>
        <end position="78"/>
    </location>
</feature>